<proteinExistence type="predicted"/>
<organism evidence="2 3">
    <name type="scientific">Eleusine coracana subsp. coracana</name>
    <dbReference type="NCBI Taxonomy" id="191504"/>
    <lineage>
        <taxon>Eukaryota</taxon>
        <taxon>Viridiplantae</taxon>
        <taxon>Streptophyta</taxon>
        <taxon>Embryophyta</taxon>
        <taxon>Tracheophyta</taxon>
        <taxon>Spermatophyta</taxon>
        <taxon>Magnoliopsida</taxon>
        <taxon>Liliopsida</taxon>
        <taxon>Poales</taxon>
        <taxon>Poaceae</taxon>
        <taxon>PACMAD clade</taxon>
        <taxon>Chloridoideae</taxon>
        <taxon>Cynodonteae</taxon>
        <taxon>Eleusininae</taxon>
        <taxon>Eleusine</taxon>
    </lineage>
</organism>
<keyword evidence="3" id="KW-1185">Reference proteome</keyword>
<reference evidence="2" key="2">
    <citation type="submission" date="2021-12" db="EMBL/GenBank/DDBJ databases">
        <title>Resequencing data analysis of finger millet.</title>
        <authorList>
            <person name="Hatakeyama M."/>
            <person name="Aluri S."/>
            <person name="Balachadran M.T."/>
            <person name="Sivarajan S.R."/>
            <person name="Poveda L."/>
            <person name="Shimizu-Inatsugi R."/>
            <person name="Schlapbach R."/>
            <person name="Sreeman S.M."/>
            <person name="Shimizu K.K."/>
        </authorList>
    </citation>
    <scope>NUCLEOTIDE SEQUENCE</scope>
</reference>
<dbReference type="AlphaFoldDB" id="A0AAV5FLD1"/>
<evidence type="ECO:0000313" key="2">
    <source>
        <dbReference type="EMBL" id="GJN35747.1"/>
    </source>
</evidence>
<comment type="caution">
    <text evidence="2">The sequence shown here is derived from an EMBL/GenBank/DDBJ whole genome shotgun (WGS) entry which is preliminary data.</text>
</comment>
<protein>
    <submittedName>
        <fullName evidence="2">Uncharacterized protein</fullName>
    </submittedName>
</protein>
<dbReference type="EMBL" id="BQKI01000088">
    <property type="protein sequence ID" value="GJN35747.1"/>
    <property type="molecule type" value="Genomic_DNA"/>
</dbReference>
<gene>
    <name evidence="2" type="primary">gb24550</name>
    <name evidence="2" type="ORF">PR202_gb24550</name>
</gene>
<evidence type="ECO:0000313" key="3">
    <source>
        <dbReference type="Proteomes" id="UP001054889"/>
    </source>
</evidence>
<feature type="region of interest" description="Disordered" evidence="1">
    <location>
        <begin position="1"/>
        <end position="32"/>
    </location>
</feature>
<reference evidence="2" key="1">
    <citation type="journal article" date="2018" name="DNA Res.">
        <title>Multiple hybrid de novo genome assembly of finger millet, an orphan allotetraploid crop.</title>
        <authorList>
            <person name="Hatakeyama M."/>
            <person name="Aluri S."/>
            <person name="Balachadran M.T."/>
            <person name="Sivarajan S.R."/>
            <person name="Patrignani A."/>
            <person name="Gruter S."/>
            <person name="Poveda L."/>
            <person name="Shimizu-Inatsugi R."/>
            <person name="Baeten J."/>
            <person name="Francoijs K.J."/>
            <person name="Nataraja K.N."/>
            <person name="Reddy Y.A.N."/>
            <person name="Phadnis S."/>
            <person name="Ravikumar R.L."/>
            <person name="Schlapbach R."/>
            <person name="Sreeman S.M."/>
            <person name="Shimizu K.K."/>
        </authorList>
    </citation>
    <scope>NUCLEOTIDE SEQUENCE</scope>
</reference>
<sequence length="81" mass="8691">MAAHAGPARRHLPCRLANEREGHAGRRRRCSREPRDLVVADCEGHCRLTPSQRTPAPPSGLRLAAHDPPTAEAASPPQACA</sequence>
<evidence type="ECO:0000256" key="1">
    <source>
        <dbReference type="SAM" id="MobiDB-lite"/>
    </source>
</evidence>
<accession>A0AAV5FLD1</accession>
<name>A0AAV5FLD1_ELECO</name>
<dbReference type="Proteomes" id="UP001054889">
    <property type="component" value="Unassembled WGS sequence"/>
</dbReference>
<feature type="region of interest" description="Disordered" evidence="1">
    <location>
        <begin position="47"/>
        <end position="81"/>
    </location>
</feature>